<evidence type="ECO:0000256" key="1">
    <source>
        <dbReference type="ARBA" id="ARBA00001098"/>
    </source>
</evidence>
<dbReference type="GO" id="GO:0006508">
    <property type="term" value="P:proteolysis"/>
    <property type="evidence" value="ECO:0007669"/>
    <property type="project" value="UniProtKB-KW"/>
</dbReference>
<keyword evidence="19" id="KW-1185">Reference proteome</keyword>
<dbReference type="SUPFAM" id="SSF63411">
    <property type="entry name" value="LuxS/MPP-like metallohydrolase"/>
    <property type="match status" value="2"/>
</dbReference>
<dbReference type="eggNOG" id="KOG0960">
    <property type="taxonomic scope" value="Eukaryota"/>
</dbReference>
<evidence type="ECO:0000256" key="12">
    <source>
        <dbReference type="ARBA" id="ARBA00023128"/>
    </source>
</evidence>
<dbReference type="PANTHER" id="PTHR11851">
    <property type="entry name" value="METALLOPROTEASE"/>
    <property type="match status" value="1"/>
</dbReference>
<accession>M4BT98</accession>
<evidence type="ECO:0000256" key="13">
    <source>
        <dbReference type="ARBA" id="ARBA00031018"/>
    </source>
</evidence>
<name>M4BT98_HYAAE</name>
<comment type="catalytic activity">
    <reaction evidence="1">
        <text>Release of N-terminal transit peptides from precursor proteins imported into the mitochondrion, typically with Arg in position P2.</text>
        <dbReference type="EC" id="3.4.24.64"/>
    </reaction>
</comment>
<reference evidence="19" key="1">
    <citation type="journal article" date="2010" name="Science">
        <title>Signatures of adaptation to obligate biotrophy in the Hyaloperonospora arabidopsidis genome.</title>
        <authorList>
            <person name="Baxter L."/>
            <person name="Tripathy S."/>
            <person name="Ishaque N."/>
            <person name="Boot N."/>
            <person name="Cabral A."/>
            <person name="Kemen E."/>
            <person name="Thines M."/>
            <person name="Ah-Fong A."/>
            <person name="Anderson R."/>
            <person name="Badejoko W."/>
            <person name="Bittner-Eddy P."/>
            <person name="Boore J.L."/>
            <person name="Chibucos M.C."/>
            <person name="Coates M."/>
            <person name="Dehal P."/>
            <person name="Delehaunty K."/>
            <person name="Dong S."/>
            <person name="Downton P."/>
            <person name="Dumas B."/>
            <person name="Fabro G."/>
            <person name="Fronick C."/>
            <person name="Fuerstenberg S.I."/>
            <person name="Fulton L."/>
            <person name="Gaulin E."/>
            <person name="Govers F."/>
            <person name="Hughes L."/>
            <person name="Humphray S."/>
            <person name="Jiang R.H."/>
            <person name="Judelson H."/>
            <person name="Kamoun S."/>
            <person name="Kyung K."/>
            <person name="Meijer H."/>
            <person name="Minx P."/>
            <person name="Morris P."/>
            <person name="Nelson J."/>
            <person name="Phuntumart V."/>
            <person name="Qutob D."/>
            <person name="Rehmany A."/>
            <person name="Rougon-Cardoso A."/>
            <person name="Ryden P."/>
            <person name="Torto-Alalibo T."/>
            <person name="Studholme D."/>
            <person name="Wang Y."/>
            <person name="Win J."/>
            <person name="Wood J."/>
            <person name="Clifton S.W."/>
            <person name="Rogers J."/>
            <person name="Van den Ackerveken G."/>
            <person name="Jones J.D."/>
            <person name="McDowell J.M."/>
            <person name="Beynon J."/>
            <person name="Tyler B.M."/>
        </authorList>
    </citation>
    <scope>NUCLEOTIDE SEQUENCE [LARGE SCALE GENOMIC DNA]</scope>
    <source>
        <strain evidence="19">Emoy2</strain>
    </source>
</reference>
<evidence type="ECO:0000256" key="3">
    <source>
        <dbReference type="ARBA" id="ARBA00004173"/>
    </source>
</evidence>
<evidence type="ECO:0000259" key="17">
    <source>
        <dbReference type="Pfam" id="PF05193"/>
    </source>
</evidence>
<dbReference type="Proteomes" id="UP000011713">
    <property type="component" value="Unassembled WGS sequence"/>
</dbReference>
<proteinExistence type="inferred from homology"/>
<evidence type="ECO:0000256" key="11">
    <source>
        <dbReference type="ARBA" id="ARBA00023049"/>
    </source>
</evidence>
<dbReference type="GO" id="GO:0046872">
    <property type="term" value="F:metal ion binding"/>
    <property type="evidence" value="ECO:0007669"/>
    <property type="project" value="UniProtKB-KW"/>
</dbReference>
<keyword evidence="12" id="KW-0496">Mitochondrion</keyword>
<dbReference type="VEuPathDB" id="FungiDB:HpaG809683"/>
<dbReference type="PROSITE" id="PS00143">
    <property type="entry name" value="INSULINASE"/>
    <property type="match status" value="1"/>
</dbReference>
<keyword evidence="9" id="KW-0862">Zinc</keyword>
<dbReference type="Gene3D" id="3.30.830.10">
    <property type="entry name" value="Metalloenzyme, LuxS/M16 peptidase-like"/>
    <property type="match status" value="2"/>
</dbReference>
<sequence length="498" mass="55575">MHLNCLGHSSHPQPPHPRSKQKKKTKKNKTMMMMTKLSLVRQPLARAQSSIAAAVSTYPSYVLNAPATEVTTLPSGLRVASEGSHGETATVGVWIGAGSRYETAQNNGAAHFLEHMAFKGTSKRTQHQLELEIENMGGHLNAYTSREQTVYYAKVFKKDVPRAMDILSDILQNSKLDEAAIERERDVILREMEEVNKLQEEVVFDRLHETAFMGNGLGRTILGPTENIRNLKKSDLQDYIATHYTAPRMVIAGAGAVDHSQLVELAQKSFGELPTTPAVAPTLELVRFVGSDVRVKDDSMPLAHVALAFEGFSWTSEHSFPLLIMQTLLGSWDRTSGAGMNMSSKLGQVVAEKELAHSYMSFNTCYQDTGLFGVYAVADKYKLNDLTWYTMEALVRLVHKTTDDEVERAKVQLKANMLMQLDGSSPICEDIGRQMLTYGRRMTPAEIFARIDAVDAAAVRLTADEVINDKEHALAAIGPIHELPDYNFIRRRSYWLRY</sequence>
<dbReference type="InterPro" id="IPR001431">
    <property type="entry name" value="Pept_M16_Zn_BS"/>
</dbReference>
<evidence type="ECO:0000256" key="5">
    <source>
        <dbReference type="ARBA" id="ARBA00012299"/>
    </source>
</evidence>
<dbReference type="FunFam" id="3.30.830.10:FF:000002">
    <property type="entry name" value="Mitochondrial-processing peptidase subunit beta"/>
    <property type="match status" value="1"/>
</dbReference>
<evidence type="ECO:0000256" key="15">
    <source>
        <dbReference type="SAM" id="MobiDB-lite"/>
    </source>
</evidence>
<evidence type="ECO:0000313" key="19">
    <source>
        <dbReference type="Proteomes" id="UP000011713"/>
    </source>
</evidence>
<feature type="domain" description="Peptidase M16 C-terminal" evidence="17">
    <location>
        <begin position="231"/>
        <end position="413"/>
    </location>
</feature>
<feature type="region of interest" description="Disordered" evidence="15">
    <location>
        <begin position="1"/>
        <end position="29"/>
    </location>
</feature>
<dbReference type="HOGENOM" id="CLU_009902_4_2_1"/>
<keyword evidence="8" id="KW-0378">Hydrolase</keyword>
<keyword evidence="10" id="KW-0809">Transit peptide</keyword>
<dbReference type="InterPro" id="IPR011249">
    <property type="entry name" value="Metalloenz_LuxS/M16"/>
</dbReference>
<dbReference type="EMBL" id="JH597831">
    <property type="status" value="NOT_ANNOTATED_CDS"/>
    <property type="molecule type" value="Genomic_DNA"/>
</dbReference>
<dbReference type="Pfam" id="PF05193">
    <property type="entry name" value="Peptidase_M16_C"/>
    <property type="match status" value="1"/>
</dbReference>
<comment type="cofactor">
    <cofactor evidence="2">
        <name>Zn(2+)</name>
        <dbReference type="ChEBI" id="CHEBI:29105"/>
    </cofactor>
</comment>
<evidence type="ECO:0000256" key="6">
    <source>
        <dbReference type="ARBA" id="ARBA00022670"/>
    </source>
</evidence>
<dbReference type="EC" id="3.4.24.64" evidence="5"/>
<comment type="similarity">
    <text evidence="4 14">Belongs to the peptidase M16 family.</text>
</comment>
<protein>
    <recommendedName>
        <fullName evidence="5">mitochondrial processing peptidase</fullName>
        <ecNumber evidence="5">3.4.24.64</ecNumber>
    </recommendedName>
    <alternativeName>
        <fullName evidence="13">Beta-MPP</fullName>
    </alternativeName>
</protein>
<dbReference type="PANTHER" id="PTHR11851:SF149">
    <property type="entry name" value="GH01077P"/>
    <property type="match status" value="1"/>
</dbReference>
<evidence type="ECO:0000256" key="9">
    <source>
        <dbReference type="ARBA" id="ARBA00022833"/>
    </source>
</evidence>
<dbReference type="InParanoid" id="M4BT98"/>
<dbReference type="GO" id="GO:0004222">
    <property type="term" value="F:metalloendopeptidase activity"/>
    <property type="evidence" value="ECO:0007669"/>
    <property type="project" value="UniProtKB-EC"/>
</dbReference>
<evidence type="ECO:0000256" key="8">
    <source>
        <dbReference type="ARBA" id="ARBA00022801"/>
    </source>
</evidence>
<keyword evidence="11" id="KW-0482">Metalloprotease</keyword>
<dbReference type="InterPro" id="IPR011765">
    <property type="entry name" value="Pept_M16_N"/>
</dbReference>
<dbReference type="GO" id="GO:0005759">
    <property type="term" value="C:mitochondrial matrix"/>
    <property type="evidence" value="ECO:0007669"/>
    <property type="project" value="UniProtKB-ARBA"/>
</dbReference>
<dbReference type="FunFam" id="3.30.830.10:FF:000001">
    <property type="entry name" value="Mitochondrial-processing peptidase subunit beta, mitochondrial"/>
    <property type="match status" value="1"/>
</dbReference>
<feature type="domain" description="Peptidase M16 N-terminal" evidence="16">
    <location>
        <begin position="78"/>
        <end position="224"/>
    </location>
</feature>
<evidence type="ECO:0000256" key="10">
    <source>
        <dbReference type="ARBA" id="ARBA00022946"/>
    </source>
</evidence>
<evidence type="ECO:0000256" key="14">
    <source>
        <dbReference type="RuleBase" id="RU004447"/>
    </source>
</evidence>
<evidence type="ECO:0000313" key="18">
    <source>
        <dbReference type="EnsemblProtists" id="HpaP809683"/>
    </source>
</evidence>
<evidence type="ECO:0000259" key="16">
    <source>
        <dbReference type="Pfam" id="PF00675"/>
    </source>
</evidence>
<dbReference type="FunCoup" id="M4BT98">
    <property type="interactions" value="377"/>
</dbReference>
<dbReference type="InterPro" id="IPR050361">
    <property type="entry name" value="MPP/UQCRC_Complex"/>
</dbReference>
<keyword evidence="7" id="KW-0479">Metal-binding</keyword>
<dbReference type="Pfam" id="PF00675">
    <property type="entry name" value="Peptidase_M16"/>
    <property type="match status" value="1"/>
</dbReference>
<evidence type="ECO:0000256" key="4">
    <source>
        <dbReference type="ARBA" id="ARBA00007261"/>
    </source>
</evidence>
<comment type="subcellular location">
    <subcellularLocation>
        <location evidence="3">Mitochondrion</location>
    </subcellularLocation>
</comment>
<dbReference type="OMA" id="IDVVCDM"/>
<keyword evidence="6" id="KW-0645">Protease</keyword>
<dbReference type="STRING" id="559515.M4BT98"/>
<dbReference type="AlphaFoldDB" id="M4BT98"/>
<evidence type="ECO:0000256" key="2">
    <source>
        <dbReference type="ARBA" id="ARBA00001947"/>
    </source>
</evidence>
<dbReference type="EnsemblProtists" id="HpaT809683">
    <property type="protein sequence ID" value="HpaP809683"/>
    <property type="gene ID" value="HpaG809683"/>
</dbReference>
<dbReference type="InterPro" id="IPR007863">
    <property type="entry name" value="Peptidase_M16_C"/>
</dbReference>
<reference evidence="18" key="2">
    <citation type="submission" date="2015-06" db="UniProtKB">
        <authorList>
            <consortium name="EnsemblProtists"/>
        </authorList>
    </citation>
    <scope>IDENTIFICATION</scope>
    <source>
        <strain evidence="18">Emoy2</strain>
    </source>
</reference>
<feature type="compositionally biased region" description="Basic residues" evidence="15">
    <location>
        <begin position="17"/>
        <end position="29"/>
    </location>
</feature>
<organism evidence="18 19">
    <name type="scientific">Hyaloperonospora arabidopsidis (strain Emoy2)</name>
    <name type="common">Downy mildew agent</name>
    <name type="synonym">Peronospora arabidopsidis</name>
    <dbReference type="NCBI Taxonomy" id="559515"/>
    <lineage>
        <taxon>Eukaryota</taxon>
        <taxon>Sar</taxon>
        <taxon>Stramenopiles</taxon>
        <taxon>Oomycota</taxon>
        <taxon>Peronosporomycetes</taxon>
        <taxon>Peronosporales</taxon>
        <taxon>Peronosporaceae</taxon>
        <taxon>Hyaloperonospora</taxon>
    </lineage>
</organism>
<evidence type="ECO:0000256" key="7">
    <source>
        <dbReference type="ARBA" id="ARBA00022723"/>
    </source>
</evidence>